<dbReference type="AlphaFoldDB" id="A0A8R7QV02"/>
<reference evidence="2" key="3">
    <citation type="submission" date="2022-06" db="UniProtKB">
        <authorList>
            <consortium name="EnsemblPlants"/>
        </authorList>
    </citation>
    <scope>IDENTIFICATION</scope>
</reference>
<reference evidence="2" key="2">
    <citation type="submission" date="2018-03" db="EMBL/GenBank/DDBJ databases">
        <title>The Triticum urartu genome reveals the dynamic nature of wheat genome evolution.</title>
        <authorList>
            <person name="Ling H."/>
            <person name="Ma B."/>
            <person name="Shi X."/>
            <person name="Liu H."/>
            <person name="Dong L."/>
            <person name="Sun H."/>
            <person name="Cao Y."/>
            <person name="Gao Q."/>
            <person name="Zheng S."/>
            <person name="Li Y."/>
            <person name="Yu Y."/>
            <person name="Du H."/>
            <person name="Qi M."/>
            <person name="Li Y."/>
            <person name="Yu H."/>
            <person name="Cui Y."/>
            <person name="Wang N."/>
            <person name="Chen C."/>
            <person name="Wu H."/>
            <person name="Zhao Y."/>
            <person name="Zhang J."/>
            <person name="Li Y."/>
            <person name="Zhou W."/>
            <person name="Zhang B."/>
            <person name="Hu W."/>
            <person name="Eijk M."/>
            <person name="Tang J."/>
            <person name="Witsenboer H."/>
            <person name="Zhao S."/>
            <person name="Li Z."/>
            <person name="Zhang A."/>
            <person name="Wang D."/>
            <person name="Liang C."/>
        </authorList>
    </citation>
    <scope>NUCLEOTIDE SEQUENCE [LARGE SCALE GENOMIC DNA]</scope>
    <source>
        <strain evidence="2">cv. G1812</strain>
    </source>
</reference>
<evidence type="ECO:0000313" key="3">
    <source>
        <dbReference type="Proteomes" id="UP000015106"/>
    </source>
</evidence>
<feature type="compositionally biased region" description="Polar residues" evidence="1">
    <location>
        <begin position="64"/>
        <end position="75"/>
    </location>
</feature>
<accession>A0A8R7QV02</accession>
<sequence length="126" mass="13930">MDRQAAWNGGGSFASPSTMASTPPACPQFWPTSTPTGGTCFQRTLSRPRWTTSGRKPMRRSTCPAPSTLSGTRSPTQRSKLLLLYQETAHQVSFGRHLWLLPVTSPFPVGEQLPFNFHYLSNESCI</sequence>
<keyword evidence="3" id="KW-1185">Reference proteome</keyword>
<organism evidence="2 3">
    <name type="scientific">Triticum urartu</name>
    <name type="common">Red wild einkorn</name>
    <name type="synonym">Crithodium urartu</name>
    <dbReference type="NCBI Taxonomy" id="4572"/>
    <lineage>
        <taxon>Eukaryota</taxon>
        <taxon>Viridiplantae</taxon>
        <taxon>Streptophyta</taxon>
        <taxon>Embryophyta</taxon>
        <taxon>Tracheophyta</taxon>
        <taxon>Spermatophyta</taxon>
        <taxon>Magnoliopsida</taxon>
        <taxon>Liliopsida</taxon>
        <taxon>Poales</taxon>
        <taxon>Poaceae</taxon>
        <taxon>BOP clade</taxon>
        <taxon>Pooideae</taxon>
        <taxon>Triticodae</taxon>
        <taxon>Triticeae</taxon>
        <taxon>Triticinae</taxon>
        <taxon>Triticum</taxon>
    </lineage>
</organism>
<dbReference type="EnsemblPlants" id="TuG1812G0700000387.01.T01">
    <property type="protein sequence ID" value="TuG1812G0700000387.01.T01"/>
    <property type="gene ID" value="TuG1812G0700000387.01"/>
</dbReference>
<dbReference type="EnsemblPlants" id="TuG1812S0003213000.01.T01">
    <property type="protein sequence ID" value="TuG1812S0003213000.01.T01"/>
    <property type="gene ID" value="TuG1812S0003213000.01"/>
</dbReference>
<feature type="region of interest" description="Disordered" evidence="1">
    <location>
        <begin position="1"/>
        <end position="34"/>
    </location>
</feature>
<reference evidence="3" key="1">
    <citation type="journal article" date="2013" name="Nature">
        <title>Draft genome of the wheat A-genome progenitor Triticum urartu.</title>
        <authorList>
            <person name="Ling H.Q."/>
            <person name="Zhao S."/>
            <person name="Liu D."/>
            <person name="Wang J."/>
            <person name="Sun H."/>
            <person name="Zhang C."/>
            <person name="Fan H."/>
            <person name="Li D."/>
            <person name="Dong L."/>
            <person name="Tao Y."/>
            <person name="Gao C."/>
            <person name="Wu H."/>
            <person name="Li Y."/>
            <person name="Cui Y."/>
            <person name="Guo X."/>
            <person name="Zheng S."/>
            <person name="Wang B."/>
            <person name="Yu K."/>
            <person name="Liang Q."/>
            <person name="Yang W."/>
            <person name="Lou X."/>
            <person name="Chen J."/>
            <person name="Feng M."/>
            <person name="Jian J."/>
            <person name="Zhang X."/>
            <person name="Luo G."/>
            <person name="Jiang Y."/>
            <person name="Liu J."/>
            <person name="Wang Z."/>
            <person name="Sha Y."/>
            <person name="Zhang B."/>
            <person name="Wu H."/>
            <person name="Tang D."/>
            <person name="Shen Q."/>
            <person name="Xue P."/>
            <person name="Zou S."/>
            <person name="Wang X."/>
            <person name="Liu X."/>
            <person name="Wang F."/>
            <person name="Yang Y."/>
            <person name="An X."/>
            <person name="Dong Z."/>
            <person name="Zhang K."/>
            <person name="Zhang X."/>
            <person name="Luo M.C."/>
            <person name="Dvorak J."/>
            <person name="Tong Y."/>
            <person name="Wang J."/>
            <person name="Yang H."/>
            <person name="Li Z."/>
            <person name="Wang D."/>
            <person name="Zhang A."/>
            <person name="Wang J."/>
        </authorList>
    </citation>
    <scope>NUCLEOTIDE SEQUENCE</scope>
    <source>
        <strain evidence="3">cv. G1812</strain>
    </source>
</reference>
<protein>
    <submittedName>
        <fullName evidence="2">Uncharacterized protein</fullName>
    </submittedName>
</protein>
<evidence type="ECO:0000256" key="1">
    <source>
        <dbReference type="SAM" id="MobiDB-lite"/>
    </source>
</evidence>
<name>A0A8R7QV02_TRIUA</name>
<dbReference type="Gramene" id="TuG1812S0003213000.01.T01">
    <property type="protein sequence ID" value="TuG1812S0003213000.01.T01"/>
    <property type="gene ID" value="TuG1812S0003213000.01"/>
</dbReference>
<proteinExistence type="predicted"/>
<dbReference type="Proteomes" id="UP000015106">
    <property type="component" value="Chromosome 7"/>
</dbReference>
<feature type="region of interest" description="Disordered" evidence="1">
    <location>
        <begin position="49"/>
        <end position="75"/>
    </location>
</feature>
<evidence type="ECO:0000313" key="2">
    <source>
        <dbReference type="EnsemblPlants" id="TuG1812G0700000387.01.T01"/>
    </source>
</evidence>
<dbReference type="Gramene" id="TuG1812G0700000387.01.T01">
    <property type="protein sequence ID" value="TuG1812G0700000387.01.T01"/>
    <property type="gene ID" value="TuG1812G0700000387.01"/>
</dbReference>